<keyword evidence="3" id="KW-1185">Reference proteome</keyword>
<reference evidence="3" key="1">
    <citation type="journal article" date="2008" name="Nat. Genet.">
        <title>The Pristionchus pacificus genome provides a unique perspective on nematode lifestyle and parasitism.</title>
        <authorList>
            <person name="Dieterich C."/>
            <person name="Clifton S.W."/>
            <person name="Schuster L.N."/>
            <person name="Chinwalla A."/>
            <person name="Delehaunty K."/>
            <person name="Dinkelacker I."/>
            <person name="Fulton L."/>
            <person name="Fulton R."/>
            <person name="Godfrey J."/>
            <person name="Minx P."/>
            <person name="Mitreva M."/>
            <person name="Roeseler W."/>
            <person name="Tian H."/>
            <person name="Witte H."/>
            <person name="Yang S.P."/>
            <person name="Wilson R.K."/>
            <person name="Sommer R.J."/>
        </authorList>
    </citation>
    <scope>NUCLEOTIDE SEQUENCE [LARGE SCALE GENOMIC DNA]</scope>
    <source>
        <strain evidence="3">PS312</strain>
    </source>
</reference>
<gene>
    <name evidence="2" type="primary">WBGene00304284</name>
</gene>
<reference evidence="2" key="2">
    <citation type="submission" date="2022-06" db="UniProtKB">
        <authorList>
            <consortium name="EnsemblMetazoa"/>
        </authorList>
    </citation>
    <scope>IDENTIFICATION</scope>
    <source>
        <strain evidence="2">PS312</strain>
    </source>
</reference>
<evidence type="ECO:0000313" key="3">
    <source>
        <dbReference type="Proteomes" id="UP000005239"/>
    </source>
</evidence>
<evidence type="ECO:0000313" key="2">
    <source>
        <dbReference type="EnsemblMetazoa" id="PPA46505.1"/>
    </source>
</evidence>
<protein>
    <submittedName>
        <fullName evidence="2">Uncharacterized protein</fullName>
    </submittedName>
</protein>
<dbReference type="AlphaFoldDB" id="A0A8R1Z9H8"/>
<feature type="transmembrane region" description="Helical" evidence="1">
    <location>
        <begin position="74"/>
        <end position="94"/>
    </location>
</feature>
<dbReference type="Proteomes" id="UP000005239">
    <property type="component" value="Unassembled WGS sequence"/>
</dbReference>
<keyword evidence="1" id="KW-0472">Membrane</keyword>
<dbReference type="EnsemblMetazoa" id="PPA46505.1">
    <property type="protein sequence ID" value="PPA46505.1"/>
    <property type="gene ID" value="WBGene00304284"/>
</dbReference>
<keyword evidence="1" id="KW-1133">Transmembrane helix</keyword>
<proteinExistence type="predicted"/>
<sequence length="98" mass="11061">RVQSSWFAVERTETTANAAEVARLATAVKRANAIARLMTPVAWETNVAKTAVGAVTRPEWEQHLESIETNQVTFHSFTPSALCSMFWIIPYLYVRSLY</sequence>
<organism evidence="2 3">
    <name type="scientific">Pristionchus pacificus</name>
    <name type="common">Parasitic nematode worm</name>
    <dbReference type="NCBI Taxonomy" id="54126"/>
    <lineage>
        <taxon>Eukaryota</taxon>
        <taxon>Metazoa</taxon>
        <taxon>Ecdysozoa</taxon>
        <taxon>Nematoda</taxon>
        <taxon>Chromadorea</taxon>
        <taxon>Rhabditida</taxon>
        <taxon>Rhabditina</taxon>
        <taxon>Diplogasteromorpha</taxon>
        <taxon>Diplogasteroidea</taxon>
        <taxon>Neodiplogasteridae</taxon>
        <taxon>Pristionchus</taxon>
    </lineage>
</organism>
<keyword evidence="1" id="KW-0812">Transmembrane</keyword>
<accession>A0A8R1Z9H8</accession>
<name>A0A8R1Z9H8_PRIPA</name>
<evidence type="ECO:0000256" key="1">
    <source>
        <dbReference type="SAM" id="Phobius"/>
    </source>
</evidence>